<dbReference type="InterPro" id="IPR010060">
    <property type="entry name" value="NRPS_synth"/>
</dbReference>
<dbReference type="Gene3D" id="3.30.559.30">
    <property type="entry name" value="Nonribosomal peptide synthetase, condensation domain"/>
    <property type="match status" value="4"/>
</dbReference>
<dbReference type="PROSITE" id="PS50075">
    <property type="entry name" value="CARRIER"/>
    <property type="match status" value="4"/>
</dbReference>
<dbReference type="CDD" id="cd00833">
    <property type="entry name" value="PKS"/>
    <property type="match status" value="1"/>
</dbReference>
<dbReference type="InterPro" id="IPR023213">
    <property type="entry name" value="CAT-like_dom_sf"/>
</dbReference>
<feature type="domain" description="Carrier" evidence="9">
    <location>
        <begin position="3429"/>
        <end position="3503"/>
    </location>
</feature>
<dbReference type="InterPro" id="IPR020845">
    <property type="entry name" value="AMP-binding_CS"/>
</dbReference>
<dbReference type="GO" id="GO:0004315">
    <property type="term" value="F:3-oxoacyl-[acyl-carrier-protein] synthase activity"/>
    <property type="evidence" value="ECO:0007669"/>
    <property type="project" value="InterPro"/>
</dbReference>
<evidence type="ECO:0000256" key="1">
    <source>
        <dbReference type="ARBA" id="ARBA00001957"/>
    </source>
</evidence>
<dbReference type="Proteomes" id="UP000295718">
    <property type="component" value="Unassembled WGS sequence"/>
</dbReference>
<reference evidence="11 12" key="1">
    <citation type="submission" date="2019-03" db="EMBL/GenBank/DDBJ databases">
        <title>Genomic Encyclopedia of Type Strains, Phase IV (KMG-IV): sequencing the most valuable type-strain genomes for metagenomic binning, comparative biology and taxonomic classification.</title>
        <authorList>
            <person name="Goeker M."/>
        </authorList>
    </citation>
    <scope>NUCLEOTIDE SEQUENCE [LARGE SCALE GENOMIC DNA]</scope>
    <source>
        <strain evidence="11 12">DSM 100556</strain>
    </source>
</reference>
<dbReference type="PROSITE" id="PS00455">
    <property type="entry name" value="AMP_BINDING"/>
    <property type="match status" value="1"/>
</dbReference>
<dbReference type="OrthoDB" id="9807885at2"/>
<dbReference type="InterPro" id="IPR015422">
    <property type="entry name" value="PyrdxlP-dep_Trfase_small"/>
</dbReference>
<dbReference type="FunFam" id="1.10.1200.10:FF:000005">
    <property type="entry name" value="Nonribosomal peptide synthetase 1"/>
    <property type="match status" value="1"/>
</dbReference>
<keyword evidence="6" id="KW-0663">Pyridoxal phosphate</keyword>
<dbReference type="InterPro" id="IPR009081">
    <property type="entry name" value="PP-bd_ACP"/>
</dbReference>
<dbReference type="NCBIfam" id="TIGR01733">
    <property type="entry name" value="AA-adenyl-dom"/>
    <property type="match status" value="1"/>
</dbReference>
<dbReference type="InterPro" id="IPR000873">
    <property type="entry name" value="AMP-dep_synth/lig_dom"/>
</dbReference>
<dbReference type="Gene3D" id="2.30.38.10">
    <property type="entry name" value="Luciferase, Domain 3"/>
    <property type="match status" value="1"/>
</dbReference>
<dbReference type="STRING" id="1469948.GCA_000732725_02100"/>
<organism evidence="11 12">
    <name type="scientific">Kineothrix alysoides</name>
    <dbReference type="NCBI Taxonomy" id="1469948"/>
    <lineage>
        <taxon>Bacteria</taxon>
        <taxon>Bacillati</taxon>
        <taxon>Bacillota</taxon>
        <taxon>Clostridia</taxon>
        <taxon>Lachnospirales</taxon>
        <taxon>Lachnospiraceae</taxon>
        <taxon>Kineothrix</taxon>
    </lineage>
</organism>
<dbReference type="InterPro" id="IPR005814">
    <property type="entry name" value="Aminotrans_3"/>
</dbReference>
<evidence type="ECO:0000256" key="3">
    <source>
        <dbReference type="ARBA" id="ARBA00022553"/>
    </source>
</evidence>
<dbReference type="SUPFAM" id="SSF47336">
    <property type="entry name" value="ACP-like"/>
    <property type="match status" value="4"/>
</dbReference>
<dbReference type="PROSITE" id="PS52004">
    <property type="entry name" value="KS3_2"/>
    <property type="match status" value="1"/>
</dbReference>
<dbReference type="Gene3D" id="3.40.47.10">
    <property type="match status" value="1"/>
</dbReference>
<dbReference type="RefSeq" id="WP_035315316.1">
    <property type="nucleotide sequence ID" value="NZ_JPNB01000001.1"/>
</dbReference>
<dbReference type="SUPFAM" id="SSF52777">
    <property type="entry name" value="CoA-dependent acyltransferases"/>
    <property type="match status" value="8"/>
</dbReference>
<feature type="domain" description="Carrier" evidence="9">
    <location>
        <begin position="1286"/>
        <end position="1364"/>
    </location>
</feature>
<keyword evidence="4" id="KW-0808">Transferase</keyword>
<dbReference type="GO" id="GO:0009239">
    <property type="term" value="P:enterobactin biosynthetic process"/>
    <property type="evidence" value="ECO:0007669"/>
    <property type="project" value="TreeGrafter"/>
</dbReference>
<dbReference type="InterPro" id="IPR015421">
    <property type="entry name" value="PyrdxlP-dep_Trfase_major"/>
</dbReference>
<dbReference type="Pfam" id="PF00202">
    <property type="entry name" value="Aminotran_3"/>
    <property type="match status" value="1"/>
</dbReference>
<dbReference type="FunFam" id="3.40.50.980:FF:000001">
    <property type="entry name" value="Non-ribosomal peptide synthetase"/>
    <property type="match status" value="1"/>
</dbReference>
<dbReference type="Gene3D" id="3.40.50.12780">
    <property type="entry name" value="N-terminal domain of ligase-like"/>
    <property type="match status" value="1"/>
</dbReference>
<dbReference type="SUPFAM" id="SSF56801">
    <property type="entry name" value="Acetyl-CoA synthetase-like"/>
    <property type="match status" value="2"/>
</dbReference>
<dbReference type="Pfam" id="PF00668">
    <property type="entry name" value="Condensation"/>
    <property type="match status" value="4"/>
</dbReference>
<dbReference type="InterPro" id="IPR016039">
    <property type="entry name" value="Thiolase-like"/>
</dbReference>
<accession>A0A4R1QVI9</accession>
<dbReference type="Pfam" id="PF00501">
    <property type="entry name" value="AMP-binding"/>
    <property type="match status" value="2"/>
</dbReference>
<evidence type="ECO:0000256" key="8">
    <source>
        <dbReference type="SAM" id="Coils"/>
    </source>
</evidence>
<dbReference type="SUPFAM" id="SSF53383">
    <property type="entry name" value="PLP-dependent transferases"/>
    <property type="match status" value="1"/>
</dbReference>
<name>A0A4R1QVI9_9FIRM</name>
<dbReference type="GO" id="GO:0008483">
    <property type="term" value="F:transaminase activity"/>
    <property type="evidence" value="ECO:0007669"/>
    <property type="project" value="InterPro"/>
</dbReference>
<dbReference type="Pfam" id="PF13193">
    <property type="entry name" value="AMP-binding_C"/>
    <property type="match status" value="1"/>
</dbReference>
<dbReference type="InterPro" id="IPR014031">
    <property type="entry name" value="Ketoacyl_synth_C"/>
</dbReference>
<comment type="caution">
    <text evidence="11">The sequence shown here is derived from an EMBL/GenBank/DDBJ whole genome shotgun (WGS) entry which is preliminary data.</text>
</comment>
<dbReference type="GO" id="GO:0030170">
    <property type="term" value="F:pyridoxal phosphate binding"/>
    <property type="evidence" value="ECO:0007669"/>
    <property type="project" value="InterPro"/>
</dbReference>
<dbReference type="CDD" id="cd05930">
    <property type="entry name" value="A_NRPS"/>
    <property type="match status" value="1"/>
</dbReference>
<dbReference type="GO" id="GO:0006633">
    <property type="term" value="P:fatty acid biosynthetic process"/>
    <property type="evidence" value="ECO:0007669"/>
    <property type="project" value="InterPro"/>
</dbReference>
<evidence type="ECO:0000256" key="6">
    <source>
        <dbReference type="ARBA" id="ARBA00022898"/>
    </source>
</evidence>
<keyword evidence="7" id="KW-0045">Antibiotic biosynthesis</keyword>
<dbReference type="Gene3D" id="1.10.1240.100">
    <property type="match status" value="1"/>
</dbReference>
<keyword evidence="5" id="KW-0677">Repeat</keyword>
<dbReference type="GO" id="GO:0005829">
    <property type="term" value="C:cytosol"/>
    <property type="evidence" value="ECO:0007669"/>
    <property type="project" value="TreeGrafter"/>
</dbReference>
<dbReference type="SMART" id="SM00825">
    <property type="entry name" value="PKS_KS"/>
    <property type="match status" value="1"/>
</dbReference>
<evidence type="ECO:0000256" key="4">
    <source>
        <dbReference type="ARBA" id="ARBA00022679"/>
    </source>
</evidence>
<dbReference type="Pfam" id="PF02801">
    <property type="entry name" value="Ketoacyl-synt_C"/>
    <property type="match status" value="1"/>
</dbReference>
<feature type="coiled-coil region" evidence="8">
    <location>
        <begin position="3953"/>
        <end position="3980"/>
    </location>
</feature>
<dbReference type="GO" id="GO:0047527">
    <property type="term" value="F:2,3-dihydroxybenzoate-serine ligase activity"/>
    <property type="evidence" value="ECO:0007669"/>
    <property type="project" value="TreeGrafter"/>
</dbReference>
<keyword evidence="2" id="KW-0596">Phosphopantetheine</keyword>
<dbReference type="SMART" id="SM00823">
    <property type="entry name" value="PKS_PP"/>
    <property type="match status" value="3"/>
</dbReference>
<dbReference type="SUPFAM" id="SSF53901">
    <property type="entry name" value="Thiolase-like"/>
    <property type="match status" value="1"/>
</dbReference>
<gene>
    <name evidence="11" type="ORF">EDD76_108132</name>
</gene>
<dbReference type="Gene3D" id="3.40.50.980">
    <property type="match status" value="2"/>
</dbReference>
<dbReference type="InterPro" id="IPR036736">
    <property type="entry name" value="ACP-like_sf"/>
</dbReference>
<dbReference type="Gene3D" id="1.10.1200.10">
    <property type="entry name" value="ACP-like"/>
    <property type="match status" value="4"/>
</dbReference>
<dbReference type="InterPro" id="IPR020806">
    <property type="entry name" value="PKS_PP-bd"/>
</dbReference>
<keyword evidence="3" id="KW-0597">Phosphoprotein</keyword>
<dbReference type="InterPro" id="IPR042099">
    <property type="entry name" value="ANL_N_sf"/>
</dbReference>
<dbReference type="PANTHER" id="PTHR45527">
    <property type="entry name" value="NONRIBOSOMAL PEPTIDE SYNTHETASE"/>
    <property type="match status" value="1"/>
</dbReference>
<proteinExistence type="predicted"/>
<dbReference type="InterPro" id="IPR020841">
    <property type="entry name" value="PKS_Beta-ketoAc_synthase_dom"/>
</dbReference>
<evidence type="ECO:0000313" key="12">
    <source>
        <dbReference type="Proteomes" id="UP000295718"/>
    </source>
</evidence>
<dbReference type="Pfam" id="PF00550">
    <property type="entry name" value="PP-binding"/>
    <property type="match status" value="4"/>
</dbReference>
<dbReference type="Gene3D" id="3.30.559.10">
    <property type="entry name" value="Chloramphenicol acetyltransferase-like domain"/>
    <property type="match status" value="4"/>
</dbReference>
<dbReference type="InterPro" id="IPR025110">
    <property type="entry name" value="AMP-bd_C"/>
</dbReference>
<protein>
    <submittedName>
        <fullName evidence="11">Iturin family lipopeptide synthetase A</fullName>
    </submittedName>
</protein>
<keyword evidence="12" id="KW-1185">Reference proteome</keyword>
<dbReference type="GO" id="GO:0031177">
    <property type="term" value="F:phosphopantetheine binding"/>
    <property type="evidence" value="ECO:0007669"/>
    <property type="project" value="InterPro"/>
</dbReference>
<dbReference type="NCBIfam" id="TIGR01720">
    <property type="entry name" value="NRPS-para261"/>
    <property type="match status" value="1"/>
</dbReference>
<dbReference type="InterPro" id="IPR001242">
    <property type="entry name" value="Condensation_dom"/>
</dbReference>
<sequence>MKKYVDLVSSFTYTAQKQDRGITYITNSETEYNESYSEVYAASCKCLYGLQKMGMSKGDKLIFQLEEVDDFIHIFWACILGGIIPVPIATAASDENYLLFYNIWEKVENPYIVSNEQAFQNYRRYLEREYPQKAELATEKFIDSKKLLAEEKVGKIINAEPTDIAMIQFSSGSTGAPKGAEITHENIMLVVEGVAEKEKLTDSDTLMSWLPLTHNLGLIVMHILPLVKGLEQYIMPKSLFVYNPVCYMDKVSKYHPSVTASPNFGFKYLMSIAAKGNFDWDLSSIRIIWNGAEPIDAQACQAFIKTMQCYGLKENVIYPGYGMTEATVVITVLDIEKNFTGINLDRNQINIGEKIREVTEVNNNTITFVDVGSALPSCELRICDDDNSDLGEDRIGHIQVRGKTVMRGYYNDSAATNEMFAPDGWLKTGDIGFLRNGGLIITGRAKELILINGQNYYPNDIERLCERVEGVKPGKVAASGVYNRNTKEDSIAVFIEDAMEDNEFMKLADEIKVTLNSHGIWKVDFITQIEAIPKTDSGKIKRNELKKRFENNEFKFYDTQRQEKAIQADNDVTPIENELLKIFSQIDDSVALDVEDSFFAAGFSSLQLIKIAEVIKEKFNATVTVSDIFSYSTVQQLARYLHDLAGVRKETASEEDKEDKNKQDIAIIGLDCRFPGAGNAKEYWMNLKAGIDCIGEYPEGRRNDVKNYIHAIAKDFTEKELVEGGYLDEIAGFDYSFFKIMPKEAELLNPCQRLFLQSAYKALEDSGYITDEGVDNKIGVYVGASKSIFDYERLVSLSIRDNHSDYAVGNLYSMISGRVSYALDLKGPSVTIDTACSSSLTAVHIACKAIQNGECDMAAAGGVRVNLLPVKTKIGIEASDCRAKAFDDSSDGTGCGEGVGVVILKSLEQAQKDHDNIYAVIKGSAVNQDGKTAGITAPNSLSQTELLCNAWKDAKIDPAALNYIEAHGTGTKLGDPIEIEGISRALGRYTDKKEFCAVGSVKSNIGHLFEAAGIASLIKVVLMERYGMIPPLVHFKKINERIKISGSPVYIADKLQSCSEKGKDFKCGISSFGFSGTNCHVVLEGHEKRDLGIKRKCNIFTISAKTEKALINLAKEYTYYLQEEGAAEKIENICYMSTSRRKHFEYRLAIVVHDNEELLNKLGKFLEKRKSEENELIYYGIHKVINNDGIKTRDYEITRDERARLAQEAEQLNVTLENNEADEKSYTKLARYYVQGAPISWGKVYSGEVYSKISIPTYCFEKHRCWIDIIEDRGMEMSDEVQKRDGNFSSVKGRIVSMVCSVSGLKEQDVDINEQFISMGIDSMGLMQIKNSVRNIYKIDIPVNDLFNGLSSVAKLAEYLQSNSIDEGEKEESLKDNNDYSANSLNEIKQKDTTGRTYSNIMADGNAKTIIDKQLDIMRMQLSLLNNAEFYNDNTVGDVSKAIDKENNISPKAKNMALPKKSGKVVQYRPYQRLNFAVHEDMTDRQEAYIQRLIEKYCTKTAGSKNDIQNYRKVYANNRNVAGFRPIFKEMVYQLVSPRAKGSKIWDVDGNEYIDLTMGFGVNLFGHNPEFVTDALEKQLKEGFSLGPMSHLAGRVAEKICTMTGVERVAFYNSGTEADMVALRIARAVTRRDKAVIFAGSYHGTFDGVLGVQGMDETDTMTMAPGILNNMVNDIYVLNYGTEESLTFIKNHMEEIAAVMVEPVQSRRPDFRPVEFIKKLREITEEGKCALIFDEVITGFRICNGGAQEWYGVTADLATYGKIIGGGMPIGVVAGKSKFMDSIDGGYWSFGDHSCPPNEEIRTFVAGTFCHHPMAMAAADAVLTKLAEENIQNGINQKTEKFVNKMNDFFANEGVPIHMVCFGSLFRFVLNGDLELFYYVLVSKGVYIWEGRNCFFSSAHTEQDIENIEDAIYEAIYELRENGFLESSKKKTIVSEYPLTDAQREISDGISMSCDVSLCCNESVVLNLSGNLVKEALEKAISTVHKQHDALSMAVDIEKGRLIYQSKACVVPDYIEMEEGPRLDSYLSDEVSRPFELDKAPLYRLAIVKTGVEKFKLLFVCHHIMIDGWSMNVFINELAEAYTAFANDFKQKAGDSMQFVEYLEWKRKVLYLPEKEEAVLFWRDKFSSIQERAILPRSIQMNGDRIAPEAIYSFKINEGAANQLDQLAKKNGNTLFTMLLSIFVWYLHRLTARGTVIVGIPFADQSCCEGYSLIGMCDSILPLCINVEEQVTFSEHMQRVKNAFLEINRYQKYSLSNLVEGLDISKVPDIDIVFNLDKVFVPLFDKCKTEIGTQLPKISSNSIFVNIMQINSELDIQFKYNPQMFDGGLIEEWISCFREMMEDVAEGLDGFLIERDFRLDRTEKLLNERVAGSIILPQSQTEKILWNIWKDILGKSVRSITEDFFTIGGNSLKLSLLRGKVAEQFEILPDWQELFRCRTIQSLGKYLDSIGDAGNTVKIERTPYREYYPVTSGQKEIFISSMLDPQSTKNNICGAILINEGTDKIRLSECINKIADRHDILQSSFYMTGQDVYQKVNEKRDVEVYDLRADSLEEAEKCIDYYNLPFDLEKGYLMRVLMISLPDERMILACIMHHIVADGTSSMIFLNELIQRYQGKRMEPLPITYKDFAVHANRMMLTEQYNRQKSYWMNEYCMEITKLILPFRNSDGEKGDIDNSNTVIAYAKEGLSDEVKKFAKMQECSEFMVMFAAYQILLSRYGNTNEIITAVPCDSRCTSETENLIGMFVNTLYIRNEVDGEQMVCDFLDNVKQKVIGAMNNQDYPADALINELHLERDGIKNPLTNYLFSMQSNLEDIISIYGVQYEVFETKAKEVDFDIAFNYMTDNGKLKFIIDYDKNLYCEKDIRIFTDRYIETLTNLAADKNRRVMEISMLTKEEEHKILNTLCIKAPEQKNDVIKTLFEKQAEDTPLETAVTYIKNYEGSRAREENLNYQELNEKSNKLARILRQKGIGEGTSVGIFFESSLELIIALLAVFKAGAAYLPLYPELPADRIKYMMGITDTKFILTHEMEHVNKKLHQLSEICACEIIDISGLEQVEDGSNLEDLIDGSSIAYTIFTSGTTGTPKGVQITHQSIGKTISWRKQEYGFNKEDSILQLFSYAFDGFLTSALTPIICGSRLILLDQEHMKDPLSILHAVQTEKVTHFIAVPTLFSALLSLARKEELESLKYVTLAGERVTRKLVGDCKALNPAIELVNEYGPTENTVVTTIKRNLRETENITIGKAVCGSSIYILDRHMNLRPIETEGEIYIGGDRLTEGYLKDEEKTNISFVSNPYVAGDRLYKTGDMGKWTKDGAIDFIGRNDSQIKIRGYRVELGEVENRILEHEKISNCVVLAELNKQNNFDLYAYYTADCEMRPEEVKQYLRQLLPDYMVPAYMLQIKQIPYTSVGKADRKILLEYRTQFSDSPAGIQPETENEVFLCGIWERVLGIDKVFADQNFFEIGGDSIKAIQIVALCRQQGIEIAISDIMHKQTVREMALCMKSIEVYSSQQIVTGEVDCTPIQKWFVENITIDREHFNQTVLLENKHGFQAECLEKVMRELIEHHDALRTSFEIGKNGLLQNMEGFNERQEVLAYEDITQEADCLQYICDDSNNLQRSFQLKSGQMVKAKLYHSKDTDYLFIAIHHLVIDGVSWRILLEDLAEAYDAAVCEKEYKFPQKTTSFKSWAKALKKYAGSYQVLQEKKYWEQTVSHKYKSLTVGEAEYGSIKDETKYETEIGKEKTGDVLYKINKIYGTNTQEILFAAFARALTKTFGKNDYLIDVESHGREEISSDINVVRTIGWFTSQYPFGVYSNEVENIKDAIINIKERFRKVPKNGIGYGLLQYSDKAVKLKGTKPDIVFNFLGHISKGKDTDQIRVVEFNYGKTCSEKQERHHLISFDAIVQDDVLKVSITYNGAVIKDEIIQFLALAFSGELDGIVQHCKKQKKTINTPSDYKNKVISIEELQRLLNKYENNIEQINELPPMQKGMIFDQRMNPGSSIYFEQVMLELEGQVRTELLEKSFQMIIDRHDALRSCYNYEDCSQPQQIVLKEYRFKIQGLDITGSKDDLKSYLLDFCKSDIANGFSIDEEVPMRMFLLKARNNMNYLVWSFHHILMDGWCIDLILEELVNIYTGMLKGETVLLPAAPSYSVYAEWIKSRNEQAALKYWKNYLQGYHGGSQTKDPLAAEVKDFKREEYRFAVDNSCIEMLKKIAGDSRITMAALFQALWGIILGKYSGKEEVVYGVVVSGRSPEIMNVESVVGLFINTLPLRIRLPYEASLVEIAKTIQDDMEKHNQYSYLSLAQIQSLCMIKGELFDNMFSFENYANYNNYRNRLSDKDKLGFVLNKVTEFEQTIFNLTFIVEPKEDGYEFNIIYNGNTCDMNLLDSIKGYLTRVMEQLINDHQIIYGDIALADGEEMEDLLNDFMVAL</sequence>
<evidence type="ECO:0000256" key="2">
    <source>
        <dbReference type="ARBA" id="ARBA00022450"/>
    </source>
</evidence>
<comment type="cofactor">
    <cofactor evidence="1">
        <name>pantetheine 4'-phosphate</name>
        <dbReference type="ChEBI" id="CHEBI:47942"/>
    </cofactor>
</comment>
<feature type="domain" description="Carrier" evidence="9">
    <location>
        <begin position="570"/>
        <end position="645"/>
    </location>
</feature>
<dbReference type="InterPro" id="IPR015424">
    <property type="entry name" value="PyrdxlP-dep_Trfase"/>
</dbReference>
<dbReference type="PANTHER" id="PTHR45527:SF1">
    <property type="entry name" value="FATTY ACID SYNTHASE"/>
    <property type="match status" value="1"/>
</dbReference>
<evidence type="ECO:0000256" key="5">
    <source>
        <dbReference type="ARBA" id="ARBA00022737"/>
    </source>
</evidence>
<dbReference type="Pfam" id="PF00109">
    <property type="entry name" value="ketoacyl-synt"/>
    <property type="match status" value="1"/>
</dbReference>
<dbReference type="Gene3D" id="3.40.640.10">
    <property type="entry name" value="Type I PLP-dependent aspartate aminotransferase-like (Major domain)"/>
    <property type="match status" value="1"/>
</dbReference>
<dbReference type="PROSITE" id="PS00606">
    <property type="entry name" value="KS3_1"/>
    <property type="match status" value="1"/>
</dbReference>
<feature type="domain" description="Ketosynthase family 3 (KS3)" evidence="10">
    <location>
        <begin position="662"/>
        <end position="1085"/>
    </location>
</feature>
<dbReference type="GO" id="GO:0043041">
    <property type="term" value="P:amino acid activation for nonribosomal peptide biosynthetic process"/>
    <property type="evidence" value="ECO:0007669"/>
    <property type="project" value="TreeGrafter"/>
</dbReference>
<feature type="domain" description="Carrier" evidence="9">
    <location>
        <begin position="2376"/>
        <end position="2451"/>
    </location>
</feature>
<evidence type="ECO:0000259" key="9">
    <source>
        <dbReference type="PROSITE" id="PS50075"/>
    </source>
</evidence>
<keyword evidence="8" id="KW-0175">Coiled coil</keyword>
<dbReference type="EMBL" id="SLUO01000008">
    <property type="protein sequence ID" value="TCL57597.1"/>
    <property type="molecule type" value="Genomic_DNA"/>
</dbReference>
<dbReference type="InterPro" id="IPR045851">
    <property type="entry name" value="AMP-bd_C_sf"/>
</dbReference>
<evidence type="ECO:0000259" key="10">
    <source>
        <dbReference type="PROSITE" id="PS52004"/>
    </source>
</evidence>
<dbReference type="Pfam" id="PF22621">
    <property type="entry name" value="CurL-like_PKS_C"/>
    <property type="match status" value="1"/>
</dbReference>
<dbReference type="CDD" id="cd00610">
    <property type="entry name" value="OAT_like"/>
    <property type="match status" value="1"/>
</dbReference>
<feature type="coiled-coil region" evidence="8">
    <location>
        <begin position="1155"/>
        <end position="1222"/>
    </location>
</feature>
<dbReference type="Gene3D" id="3.30.300.30">
    <property type="match status" value="2"/>
</dbReference>
<dbReference type="InterPro" id="IPR018201">
    <property type="entry name" value="Ketoacyl_synth_AS"/>
</dbReference>
<dbReference type="Gene3D" id="3.90.1150.10">
    <property type="entry name" value="Aspartate Aminotransferase, domain 1"/>
    <property type="match status" value="1"/>
</dbReference>
<dbReference type="InterPro" id="IPR010071">
    <property type="entry name" value="AA_adenyl_dom"/>
</dbReference>
<evidence type="ECO:0000256" key="7">
    <source>
        <dbReference type="ARBA" id="ARBA00023194"/>
    </source>
</evidence>
<dbReference type="GO" id="GO:0009366">
    <property type="term" value="C:enterobactin synthetase complex"/>
    <property type="evidence" value="ECO:0007669"/>
    <property type="project" value="TreeGrafter"/>
</dbReference>
<dbReference type="InterPro" id="IPR014030">
    <property type="entry name" value="Ketoacyl_synth_N"/>
</dbReference>
<evidence type="ECO:0000313" key="11">
    <source>
        <dbReference type="EMBL" id="TCL57597.1"/>
    </source>
</evidence>